<gene>
    <name evidence="2" type="ORF">QBC46DRAFT_453446</name>
</gene>
<feature type="region of interest" description="Disordered" evidence="1">
    <location>
        <begin position="596"/>
        <end position="627"/>
    </location>
</feature>
<dbReference type="AlphaFoldDB" id="A0AAN6MYV5"/>
<feature type="compositionally biased region" description="Pro residues" evidence="1">
    <location>
        <begin position="102"/>
        <end position="113"/>
    </location>
</feature>
<feature type="compositionally biased region" description="Basic residues" evidence="1">
    <location>
        <begin position="88"/>
        <end position="97"/>
    </location>
</feature>
<feature type="compositionally biased region" description="Polar residues" evidence="1">
    <location>
        <begin position="164"/>
        <end position="192"/>
    </location>
</feature>
<evidence type="ECO:0000313" key="2">
    <source>
        <dbReference type="EMBL" id="KAK3935471.1"/>
    </source>
</evidence>
<name>A0AAN6MYV5_9PEZI</name>
<protein>
    <submittedName>
        <fullName evidence="2">Uncharacterized protein</fullName>
    </submittedName>
</protein>
<feature type="region of interest" description="Disordered" evidence="1">
    <location>
        <begin position="1"/>
        <end position="20"/>
    </location>
</feature>
<sequence>MTTPSTHSACAFLQRDPSPIPPTGVVHLLKEEELVSLVNRTSGLPFDISPVRAVHGRRRRLQKPGCPPLLQEERDVPSHLPFTGIPPGHRRRTRKRKADSPPTLPLMSTPPPSYTASSSRRQSGASPSKKRKVPDRSVRDQDAGADDPFVQLDPDQTPRHAFLSDSTPQLAPPSASLTPTQTSRYSMRPSTTGAAEAAAPCIRRDTGRAVHTVHHVLHAGDAAVPSAPRGGKAAAAGREADRWRAPSGWEICADGTQFKLHDPNARSLITDMASVDELTMSEFLHRMMFRQFNAPEDDTRRLKFNKGCRLTDVELTAGGIATRGHLWKLGSIIDTARFPRELPWIYEPRGRLTLPERKPLLQLVFGLRELDYRWLADRIDEYLTADADAEEEYRSFTEMYLHCMAAELAAAILDRRKLRLGSIWDKSERPALYRALCVWSDRGGDGPYPPAAFAFTSAWQGDSGSQTHDANDIDRHVYDATEDSSTPTVMLEEARNKLRINLLMNVLEGDWQCGVSSKRDRHRPDCLTTLVRRISNLDTMSISDALDALNSDDPPGLIDQFGLSRLPFSEPSMANLKRSTRMRAGCACGAFGREKTMERTNRAENDGEKRRMADMGERECPRTEEVP</sequence>
<reference evidence="3" key="1">
    <citation type="journal article" date="2023" name="Mol. Phylogenet. Evol.">
        <title>Genome-scale phylogeny and comparative genomics of the fungal order Sordariales.</title>
        <authorList>
            <person name="Hensen N."/>
            <person name="Bonometti L."/>
            <person name="Westerberg I."/>
            <person name="Brannstrom I.O."/>
            <person name="Guillou S."/>
            <person name="Cros-Aarteil S."/>
            <person name="Calhoun S."/>
            <person name="Haridas S."/>
            <person name="Kuo A."/>
            <person name="Mondo S."/>
            <person name="Pangilinan J."/>
            <person name="Riley R."/>
            <person name="LaButti K."/>
            <person name="Andreopoulos B."/>
            <person name="Lipzen A."/>
            <person name="Chen C."/>
            <person name="Yan M."/>
            <person name="Daum C."/>
            <person name="Ng V."/>
            <person name="Clum A."/>
            <person name="Steindorff A."/>
            <person name="Ohm R.A."/>
            <person name="Martin F."/>
            <person name="Silar P."/>
            <person name="Natvig D.O."/>
            <person name="Lalanne C."/>
            <person name="Gautier V."/>
            <person name="Ament-Velasquez S.L."/>
            <person name="Kruys A."/>
            <person name="Hutchinson M.I."/>
            <person name="Powell A.J."/>
            <person name="Barry K."/>
            <person name="Miller A.N."/>
            <person name="Grigoriev I.V."/>
            <person name="Debuchy R."/>
            <person name="Gladieux P."/>
            <person name="Hiltunen Thoren M."/>
            <person name="Johannesson H."/>
        </authorList>
    </citation>
    <scope>NUCLEOTIDE SEQUENCE [LARGE SCALE GENOMIC DNA]</scope>
    <source>
        <strain evidence="3">CBS 340.73</strain>
    </source>
</reference>
<accession>A0AAN6MYV5</accession>
<organism evidence="2 3">
    <name type="scientific">Diplogelasinospora grovesii</name>
    <dbReference type="NCBI Taxonomy" id="303347"/>
    <lineage>
        <taxon>Eukaryota</taxon>
        <taxon>Fungi</taxon>
        <taxon>Dikarya</taxon>
        <taxon>Ascomycota</taxon>
        <taxon>Pezizomycotina</taxon>
        <taxon>Sordariomycetes</taxon>
        <taxon>Sordariomycetidae</taxon>
        <taxon>Sordariales</taxon>
        <taxon>Diplogelasinosporaceae</taxon>
        <taxon>Diplogelasinospora</taxon>
    </lineage>
</organism>
<evidence type="ECO:0000313" key="3">
    <source>
        <dbReference type="Proteomes" id="UP001303473"/>
    </source>
</evidence>
<dbReference type="Proteomes" id="UP001303473">
    <property type="component" value="Unassembled WGS sequence"/>
</dbReference>
<proteinExistence type="predicted"/>
<evidence type="ECO:0000256" key="1">
    <source>
        <dbReference type="SAM" id="MobiDB-lite"/>
    </source>
</evidence>
<comment type="caution">
    <text evidence="2">The sequence shown here is derived from an EMBL/GenBank/DDBJ whole genome shotgun (WGS) entry which is preliminary data.</text>
</comment>
<feature type="region of interest" description="Disordered" evidence="1">
    <location>
        <begin position="57"/>
        <end position="192"/>
    </location>
</feature>
<dbReference type="EMBL" id="MU853922">
    <property type="protein sequence ID" value="KAK3935471.1"/>
    <property type="molecule type" value="Genomic_DNA"/>
</dbReference>
<keyword evidence="3" id="KW-1185">Reference proteome</keyword>
<feature type="compositionally biased region" description="Low complexity" evidence="1">
    <location>
        <begin position="114"/>
        <end position="127"/>
    </location>
</feature>